<accession>A0AAV1LXZ7</accession>
<evidence type="ECO:0000313" key="2">
    <source>
        <dbReference type="Proteomes" id="UP001314205"/>
    </source>
</evidence>
<protein>
    <submittedName>
        <fullName evidence="1">Uncharacterized protein</fullName>
    </submittedName>
</protein>
<evidence type="ECO:0000313" key="1">
    <source>
        <dbReference type="EMBL" id="CAK1600320.1"/>
    </source>
</evidence>
<sequence length="122" mass="14100">MLNIHWRKVGSIEFMLLISTALCEFNNFKLAAIKAAYRLRAANHRALARATATHIVSVYCVDALERAARRTNPSRFLTGWQRNLSVNDFYVSKCFAFDDFHFMKNKDVPNETFDTLYDDDVS</sequence>
<proteinExistence type="predicted"/>
<name>A0AAV1LXZ7_9NEOP</name>
<dbReference type="EMBL" id="CAVLGL010000115">
    <property type="protein sequence ID" value="CAK1600320.1"/>
    <property type="molecule type" value="Genomic_DNA"/>
</dbReference>
<reference evidence="1 2" key="1">
    <citation type="submission" date="2023-11" db="EMBL/GenBank/DDBJ databases">
        <authorList>
            <person name="Hedman E."/>
            <person name="Englund M."/>
            <person name="Stromberg M."/>
            <person name="Nyberg Akerstrom W."/>
            <person name="Nylinder S."/>
            <person name="Jareborg N."/>
            <person name="Kallberg Y."/>
            <person name="Kronander E."/>
        </authorList>
    </citation>
    <scope>NUCLEOTIDE SEQUENCE [LARGE SCALE GENOMIC DNA]</scope>
</reference>
<dbReference type="AlphaFoldDB" id="A0AAV1LXZ7"/>
<keyword evidence="2" id="KW-1185">Reference proteome</keyword>
<comment type="caution">
    <text evidence="1">The sequence shown here is derived from an EMBL/GenBank/DDBJ whole genome shotgun (WGS) entry which is preliminary data.</text>
</comment>
<organism evidence="1 2">
    <name type="scientific">Parnassius mnemosyne</name>
    <name type="common">clouded apollo</name>
    <dbReference type="NCBI Taxonomy" id="213953"/>
    <lineage>
        <taxon>Eukaryota</taxon>
        <taxon>Metazoa</taxon>
        <taxon>Ecdysozoa</taxon>
        <taxon>Arthropoda</taxon>
        <taxon>Hexapoda</taxon>
        <taxon>Insecta</taxon>
        <taxon>Pterygota</taxon>
        <taxon>Neoptera</taxon>
        <taxon>Endopterygota</taxon>
        <taxon>Lepidoptera</taxon>
        <taxon>Glossata</taxon>
        <taxon>Ditrysia</taxon>
        <taxon>Papilionoidea</taxon>
        <taxon>Papilionidae</taxon>
        <taxon>Parnassiinae</taxon>
        <taxon>Parnassini</taxon>
        <taxon>Parnassius</taxon>
        <taxon>Driopa</taxon>
    </lineage>
</organism>
<gene>
    <name evidence="1" type="ORF">PARMNEM_LOCUS19095</name>
</gene>
<dbReference type="Proteomes" id="UP001314205">
    <property type="component" value="Unassembled WGS sequence"/>
</dbReference>